<name>A0A375YKE9_MYCPF</name>
<evidence type="ECO:0000256" key="2">
    <source>
        <dbReference type="ARBA" id="ARBA00023002"/>
    </source>
</evidence>
<dbReference type="Pfam" id="PF20256">
    <property type="entry name" value="MoCoBD_2"/>
    <property type="match status" value="1"/>
</dbReference>
<evidence type="ECO:0000259" key="3">
    <source>
        <dbReference type="SMART" id="SM01008"/>
    </source>
</evidence>
<dbReference type="InterPro" id="IPR016208">
    <property type="entry name" value="Ald_Oxase/xanthine_DH-like"/>
</dbReference>
<dbReference type="Proteomes" id="UP000252008">
    <property type="component" value="Unassembled WGS sequence"/>
</dbReference>
<dbReference type="AlphaFoldDB" id="A0A375YKE9"/>
<dbReference type="Gene3D" id="3.30.365.10">
    <property type="entry name" value="Aldehyde oxidase/xanthine dehydrogenase, molybdopterin binding domain"/>
    <property type="match status" value="4"/>
</dbReference>
<evidence type="ECO:0000313" key="4">
    <source>
        <dbReference type="EMBL" id="SRX81638.1"/>
    </source>
</evidence>
<accession>A0A375YKE9</accession>
<dbReference type="SMART" id="SM01008">
    <property type="entry name" value="Ald_Xan_dh_C"/>
    <property type="match status" value="1"/>
</dbReference>
<dbReference type="Pfam" id="PF02738">
    <property type="entry name" value="MoCoBD_1"/>
    <property type="match status" value="1"/>
</dbReference>
<keyword evidence="1" id="KW-0500">Molybdenum</keyword>
<dbReference type="InterPro" id="IPR037165">
    <property type="entry name" value="AldOxase/xan_DH_Mopterin-bd_sf"/>
</dbReference>
<proteinExistence type="predicted"/>
<dbReference type="GO" id="GO:0016491">
    <property type="term" value="F:oxidoreductase activity"/>
    <property type="evidence" value="ECO:0007669"/>
    <property type="project" value="UniProtKB-KW"/>
</dbReference>
<evidence type="ECO:0000313" key="5">
    <source>
        <dbReference type="Proteomes" id="UP000252008"/>
    </source>
</evidence>
<sequence>MIGARARRIEDPVLLRGAGRFAADTSHSGELHMRVVRSPIAHGRIVSVDVSAALLLDGVVAAWSHEDISGLPAIAFRLTPRDELLPYRQPVLARRFVRYVGEPVAVVFATSAYLAEDAAELVELDIEALPARIDADLDPITWVDGEQASWAAGTGAQLGEQDSEATCFVEEYGDVDAAFAAAAALVAAGTHRIVEMDARIGRHTGVPMECRGLVARFDDADQQLVIDGAAKVPFWNREAIAAITGLPPHQVVVRETHVGGGFGPRGELYPEDVLVAVAAMRLRRPVKWIEDRQEHLVATNHSRGQHHRLRALVRVSDGWIEAMEADFILDQGAYVRTHGATVASLTASMLPGPYVIPHFRATAHVRLTHKTPAGTYRSPGRYEGTFARERLVDKICRELGLDPAEMRRSNFIPAAQMPYERPIQAMGTHLVHDSGDYELLLDKVATEFDFAGIRADVEKRRAAGELVGFGFGFFVEKSGIGPFEGARVSVDVSGKVTISCGASSVGQGVDTVLAQVVAERLRIPHDTIRVVRGRTDQFEYGRGAFATRLAVMAGSAAKHAADALADKAIRVAAHHFKVSTEEVDIADGAVAVVSDPSRVLTFGEVARLLEPVNAGEMKEDPGLSADGWFRSDHMTYPYGLHAAVVSIDRGTGNLAVERFIVGYDVGRALNPTLVEGQIAGGVAQGLGGAVYEEFLYGEDGTPQCTTFMDYLIPTLLEVPDVETLITEDAPSPINPLGVKGAGEGGTTAVGAAIASAVDDALRIPDSIVSVPIRPDLVRRLAKSISVT</sequence>
<dbReference type="InterPro" id="IPR036856">
    <property type="entry name" value="Ald_Oxase/Xan_DH_a/b_sf"/>
</dbReference>
<dbReference type="InterPro" id="IPR000674">
    <property type="entry name" value="Ald_Oxase/Xan_DH_a/b"/>
</dbReference>
<dbReference type="InterPro" id="IPR046867">
    <property type="entry name" value="AldOxase/xan_DH_MoCoBD2"/>
</dbReference>
<dbReference type="SUPFAM" id="SSF56003">
    <property type="entry name" value="Molybdenum cofactor-binding domain"/>
    <property type="match status" value="1"/>
</dbReference>
<keyword evidence="2" id="KW-0560">Oxidoreductase</keyword>
<gene>
    <name evidence="4" type="ORF">MPP7335_03394</name>
</gene>
<dbReference type="PANTHER" id="PTHR11908:SF132">
    <property type="entry name" value="ALDEHYDE OXIDASE 1-RELATED"/>
    <property type="match status" value="1"/>
</dbReference>
<keyword evidence="5" id="KW-1185">Reference proteome</keyword>
<organism evidence="4 5">
    <name type="scientific">Mycolicibacterium parafortuitum</name>
    <name type="common">Mycobacterium parafortuitum</name>
    <dbReference type="NCBI Taxonomy" id="39692"/>
    <lineage>
        <taxon>Bacteria</taxon>
        <taxon>Bacillati</taxon>
        <taxon>Actinomycetota</taxon>
        <taxon>Actinomycetes</taxon>
        <taxon>Mycobacteriales</taxon>
        <taxon>Mycobacteriaceae</taxon>
        <taxon>Mycolicibacterium</taxon>
    </lineage>
</organism>
<dbReference type="GO" id="GO:0005506">
    <property type="term" value="F:iron ion binding"/>
    <property type="evidence" value="ECO:0007669"/>
    <property type="project" value="InterPro"/>
</dbReference>
<dbReference type="Pfam" id="PF01315">
    <property type="entry name" value="Ald_Xan_dh_C"/>
    <property type="match status" value="1"/>
</dbReference>
<dbReference type="EMBL" id="UEGS01000001">
    <property type="protein sequence ID" value="SRX81638.1"/>
    <property type="molecule type" value="Genomic_DNA"/>
</dbReference>
<dbReference type="Gene3D" id="3.90.1170.50">
    <property type="entry name" value="Aldehyde oxidase/xanthine dehydrogenase, a/b hammerhead"/>
    <property type="match status" value="1"/>
</dbReference>
<reference evidence="4 5" key="1">
    <citation type="submission" date="2018-05" db="EMBL/GenBank/DDBJ databases">
        <authorList>
            <consortium name="IHU Genomes"/>
        </authorList>
    </citation>
    <scope>NUCLEOTIDE SEQUENCE [LARGE SCALE GENOMIC DNA]</scope>
    <source>
        <strain evidence="4 5">P7335</strain>
    </source>
</reference>
<dbReference type="RefSeq" id="WP_083145908.1">
    <property type="nucleotide sequence ID" value="NZ_MVID01000027.1"/>
</dbReference>
<dbReference type="InterPro" id="IPR008274">
    <property type="entry name" value="AldOxase/xan_DH_MoCoBD1"/>
</dbReference>
<dbReference type="STRING" id="39692.BST38_23590"/>
<evidence type="ECO:0000256" key="1">
    <source>
        <dbReference type="ARBA" id="ARBA00022505"/>
    </source>
</evidence>
<protein>
    <submittedName>
        <fullName evidence="4">Xanthine dehydrogenase, molybdenum binding subunit apoprotein [Rubrobacter xylanophilus DSM 9941]</fullName>
    </submittedName>
</protein>
<feature type="domain" description="Aldehyde oxidase/xanthine dehydrogenase a/b hammerhead" evidence="3">
    <location>
        <begin position="16"/>
        <end position="130"/>
    </location>
</feature>
<dbReference type="PANTHER" id="PTHR11908">
    <property type="entry name" value="XANTHINE DEHYDROGENASE"/>
    <property type="match status" value="1"/>
</dbReference>
<dbReference type="SUPFAM" id="SSF54665">
    <property type="entry name" value="CO dehydrogenase molybdoprotein N-domain-like"/>
    <property type="match status" value="1"/>
</dbReference>